<evidence type="ECO:0000256" key="1">
    <source>
        <dbReference type="ARBA" id="ARBA00023015"/>
    </source>
</evidence>
<name>A0ABW5W516_9PSEU</name>
<evidence type="ECO:0000313" key="5">
    <source>
        <dbReference type="EMBL" id="MFD2798661.1"/>
    </source>
</evidence>
<dbReference type="EMBL" id="JBHUOF010000005">
    <property type="protein sequence ID" value="MFD2798661.1"/>
    <property type="molecule type" value="Genomic_DNA"/>
</dbReference>
<keyword evidence="1" id="KW-0805">Transcription regulation</keyword>
<dbReference type="Proteomes" id="UP001597478">
    <property type="component" value="Unassembled WGS sequence"/>
</dbReference>
<evidence type="ECO:0000259" key="4">
    <source>
        <dbReference type="PROSITE" id="PS01124"/>
    </source>
</evidence>
<dbReference type="PANTHER" id="PTHR47894">
    <property type="entry name" value="HTH-TYPE TRANSCRIPTIONAL REGULATOR GADX"/>
    <property type="match status" value="1"/>
</dbReference>
<gene>
    <name evidence="5" type="ORF">ACFS2C_04560</name>
</gene>
<feature type="domain" description="HTH araC/xylS-type" evidence="4">
    <location>
        <begin position="236"/>
        <end position="337"/>
    </location>
</feature>
<protein>
    <submittedName>
        <fullName evidence="5">AraC family transcriptional regulator</fullName>
    </submittedName>
</protein>
<comment type="caution">
    <text evidence="5">The sequence shown here is derived from an EMBL/GenBank/DDBJ whole genome shotgun (WGS) entry which is preliminary data.</text>
</comment>
<keyword evidence="6" id="KW-1185">Reference proteome</keyword>
<dbReference type="InterPro" id="IPR009057">
    <property type="entry name" value="Homeodomain-like_sf"/>
</dbReference>
<organism evidence="5 6">
    <name type="scientific">Prauserella oleivorans</name>
    <dbReference type="NCBI Taxonomy" id="1478153"/>
    <lineage>
        <taxon>Bacteria</taxon>
        <taxon>Bacillati</taxon>
        <taxon>Actinomycetota</taxon>
        <taxon>Actinomycetes</taxon>
        <taxon>Pseudonocardiales</taxon>
        <taxon>Pseudonocardiaceae</taxon>
        <taxon>Prauserella</taxon>
    </lineage>
</organism>
<accession>A0ABW5W516</accession>
<dbReference type="RefSeq" id="WP_377388650.1">
    <property type="nucleotide sequence ID" value="NZ_JBHSAN010000014.1"/>
</dbReference>
<dbReference type="Pfam" id="PF12833">
    <property type="entry name" value="HTH_18"/>
    <property type="match status" value="1"/>
</dbReference>
<reference evidence="6" key="1">
    <citation type="journal article" date="2019" name="Int. J. Syst. Evol. Microbiol.">
        <title>The Global Catalogue of Microorganisms (GCM) 10K type strain sequencing project: providing services to taxonomists for standard genome sequencing and annotation.</title>
        <authorList>
            <consortium name="The Broad Institute Genomics Platform"/>
            <consortium name="The Broad Institute Genome Sequencing Center for Infectious Disease"/>
            <person name="Wu L."/>
            <person name="Ma J."/>
        </authorList>
    </citation>
    <scope>NUCLEOTIDE SEQUENCE [LARGE SCALE GENOMIC DNA]</scope>
    <source>
        <strain evidence="6">IBRC-M 10906</strain>
    </source>
</reference>
<dbReference type="SUPFAM" id="SSF46689">
    <property type="entry name" value="Homeodomain-like"/>
    <property type="match status" value="1"/>
</dbReference>
<proteinExistence type="predicted"/>
<dbReference type="InterPro" id="IPR018060">
    <property type="entry name" value="HTH_AraC"/>
</dbReference>
<sequence length="347" mass="38046">MAGWDFPRGAASVALLTEFASELGLPAEAVLSGTGLDLATIRDPLAQVEAQQELALVRNLIRHCGGRDAGPLGLHAGQRYHATSYGIWGYAVTSSPTVRDAVELALRYVELTYVFCVPELSVEGDVAHLRCRDDDVPADVRAFLLCRDLAAIVTLVREQAGAALRPEAVTLRLPEPADTGPYREALGVRPRFGGDSTRITFDRALLDRRMPQASEHTLALCERQCRELLARRRERTGVASRVRDRLLAADGLHTGMDEIAAGLSMTVRTLRRKLAAEGTSYRALVDEVRETVAEDLLATPALSVEQIAHRLGYSEASSFIHAFTRWKGVPPREFRRRSGSARPTDAR</sequence>
<dbReference type="SMART" id="SM00342">
    <property type="entry name" value="HTH_ARAC"/>
    <property type="match status" value="1"/>
</dbReference>
<dbReference type="InterPro" id="IPR032687">
    <property type="entry name" value="AraC-type_N"/>
</dbReference>
<keyword evidence="3" id="KW-0804">Transcription</keyword>
<dbReference type="Pfam" id="PF12625">
    <property type="entry name" value="Arabinose_bd"/>
    <property type="match status" value="1"/>
</dbReference>
<dbReference type="PRINTS" id="PR00032">
    <property type="entry name" value="HTHARAC"/>
</dbReference>
<dbReference type="InterPro" id="IPR020449">
    <property type="entry name" value="Tscrpt_reg_AraC-type_HTH"/>
</dbReference>
<evidence type="ECO:0000313" key="6">
    <source>
        <dbReference type="Proteomes" id="UP001597478"/>
    </source>
</evidence>
<dbReference type="Gene3D" id="1.10.10.60">
    <property type="entry name" value="Homeodomain-like"/>
    <property type="match status" value="1"/>
</dbReference>
<evidence type="ECO:0000256" key="2">
    <source>
        <dbReference type="ARBA" id="ARBA00023125"/>
    </source>
</evidence>
<keyword evidence="2" id="KW-0238">DNA-binding</keyword>
<evidence type="ECO:0000256" key="3">
    <source>
        <dbReference type="ARBA" id="ARBA00023163"/>
    </source>
</evidence>
<dbReference type="PANTHER" id="PTHR47894:SF1">
    <property type="entry name" value="HTH-TYPE TRANSCRIPTIONAL REGULATOR VQSM"/>
    <property type="match status" value="1"/>
</dbReference>
<dbReference type="PROSITE" id="PS01124">
    <property type="entry name" value="HTH_ARAC_FAMILY_2"/>
    <property type="match status" value="1"/>
</dbReference>